<organism evidence="3 4">
    <name type="scientific">Microlunatus phosphovorus (strain ATCC 700054 / DSM 10555 / JCM 9379 / NBRC 101784 / NCIMB 13414 / VKM Ac-1990 / NM-1)</name>
    <dbReference type="NCBI Taxonomy" id="1032480"/>
    <lineage>
        <taxon>Bacteria</taxon>
        <taxon>Bacillati</taxon>
        <taxon>Actinomycetota</taxon>
        <taxon>Actinomycetes</taxon>
        <taxon>Propionibacteriales</taxon>
        <taxon>Propionibacteriaceae</taxon>
        <taxon>Microlunatus</taxon>
    </lineage>
</organism>
<dbReference type="STRING" id="1032480.MLP_17080"/>
<dbReference type="OrthoDB" id="3728408at2"/>
<evidence type="ECO:0000256" key="2">
    <source>
        <dbReference type="SAM" id="Phobius"/>
    </source>
</evidence>
<evidence type="ECO:0000256" key="1">
    <source>
        <dbReference type="SAM" id="MobiDB-lite"/>
    </source>
</evidence>
<protein>
    <recommendedName>
        <fullName evidence="5">Cellulose synthase</fullName>
    </recommendedName>
</protein>
<accession>F5XS41</accession>
<dbReference type="EMBL" id="AP012204">
    <property type="protein sequence ID" value="BAK34722.1"/>
    <property type="molecule type" value="Genomic_DNA"/>
</dbReference>
<dbReference type="Proteomes" id="UP000007947">
    <property type="component" value="Chromosome"/>
</dbReference>
<sequence>MPASDLVLLPLCIGIALIGVVIAGLAWRKGERGRVVQGAALAVAPVGLYFTGLLRLVWDAAVAVVGWATSIIFSPTMWFGISLLGLCVVLWVVGGMLTRRSAAKNPVTAGSTKPAVTSGRTARGSAPAVATPATKPAKGKAAAAEIDPELAEIEAILKNRGIN</sequence>
<name>F5XS41_MICPN</name>
<evidence type="ECO:0000313" key="3">
    <source>
        <dbReference type="EMBL" id="BAK34722.1"/>
    </source>
</evidence>
<dbReference type="HOGENOM" id="CLU_144219_0_0_11"/>
<keyword evidence="2" id="KW-0472">Membrane</keyword>
<keyword evidence="2" id="KW-1133">Transmembrane helix</keyword>
<keyword evidence="2" id="KW-0812">Transmembrane</keyword>
<feature type="compositionally biased region" description="Low complexity" evidence="1">
    <location>
        <begin position="126"/>
        <end position="141"/>
    </location>
</feature>
<feature type="transmembrane region" description="Helical" evidence="2">
    <location>
        <begin position="78"/>
        <end position="97"/>
    </location>
</feature>
<reference evidence="3 4" key="1">
    <citation type="submission" date="2011-05" db="EMBL/GenBank/DDBJ databases">
        <title>Whole genome sequence of Microlunatus phosphovorus NM-1.</title>
        <authorList>
            <person name="Hosoyama A."/>
            <person name="Sasaki K."/>
            <person name="Harada T."/>
            <person name="Igarashi R."/>
            <person name="Kawakoshi A."/>
            <person name="Sasagawa M."/>
            <person name="Fukada J."/>
            <person name="Nakamura S."/>
            <person name="Katano Y."/>
            <person name="Hanada S."/>
            <person name="Kamagata Y."/>
            <person name="Nakamura N."/>
            <person name="Yamazaki S."/>
            <person name="Fujita N."/>
        </authorList>
    </citation>
    <scope>NUCLEOTIDE SEQUENCE [LARGE SCALE GENOMIC DNA]</scope>
    <source>
        <strain evidence="4">ATCC 700054 / DSM 10555 / JCM 9379 / NBRC 101784 / NCIMB 13414 / VKM Ac-1990 / NM-1</strain>
    </source>
</reference>
<gene>
    <name evidence="3" type="ordered locus">MLP_17080</name>
</gene>
<dbReference type="KEGG" id="mph:MLP_17080"/>
<evidence type="ECO:0000313" key="4">
    <source>
        <dbReference type="Proteomes" id="UP000007947"/>
    </source>
</evidence>
<feature type="transmembrane region" description="Helical" evidence="2">
    <location>
        <begin position="39"/>
        <end position="58"/>
    </location>
</feature>
<dbReference type="RefSeq" id="WP_013862605.1">
    <property type="nucleotide sequence ID" value="NC_015635.1"/>
</dbReference>
<proteinExistence type="predicted"/>
<dbReference type="AlphaFoldDB" id="F5XS41"/>
<feature type="compositionally biased region" description="Polar residues" evidence="1">
    <location>
        <begin position="108"/>
        <end position="120"/>
    </location>
</feature>
<feature type="region of interest" description="Disordered" evidence="1">
    <location>
        <begin position="106"/>
        <end position="141"/>
    </location>
</feature>
<evidence type="ECO:0008006" key="5">
    <source>
        <dbReference type="Google" id="ProtNLM"/>
    </source>
</evidence>
<feature type="transmembrane region" description="Helical" evidence="2">
    <location>
        <begin position="6"/>
        <end position="27"/>
    </location>
</feature>
<dbReference type="eggNOG" id="ENOG5033WXW">
    <property type="taxonomic scope" value="Bacteria"/>
</dbReference>
<keyword evidence="4" id="KW-1185">Reference proteome</keyword>